<dbReference type="GO" id="GO:0005886">
    <property type="term" value="C:plasma membrane"/>
    <property type="evidence" value="ECO:0007669"/>
    <property type="project" value="UniProtKB-SubCell"/>
</dbReference>
<evidence type="ECO:0000313" key="10">
    <source>
        <dbReference type="EMBL" id="SER52131.1"/>
    </source>
</evidence>
<keyword evidence="7" id="KW-1133">Transmembrane helix</keyword>
<comment type="similarity">
    <text evidence="5">Belongs to the methyl-accepting chemotaxis (MCP) protein family.</text>
</comment>
<dbReference type="Proteomes" id="UP000199687">
    <property type="component" value="Unassembled WGS sequence"/>
</dbReference>
<keyword evidence="11" id="KW-1185">Reference proteome</keyword>
<feature type="transmembrane region" description="Helical" evidence="7">
    <location>
        <begin position="12"/>
        <end position="36"/>
    </location>
</feature>
<evidence type="ECO:0000259" key="8">
    <source>
        <dbReference type="PROSITE" id="PS50111"/>
    </source>
</evidence>
<evidence type="ECO:0000313" key="11">
    <source>
        <dbReference type="Proteomes" id="UP000199687"/>
    </source>
</evidence>
<evidence type="ECO:0000259" key="9">
    <source>
        <dbReference type="PROSITE" id="PS50885"/>
    </source>
</evidence>
<evidence type="ECO:0000256" key="5">
    <source>
        <dbReference type="ARBA" id="ARBA00029447"/>
    </source>
</evidence>
<proteinExistence type="inferred from homology"/>
<evidence type="ECO:0000256" key="2">
    <source>
        <dbReference type="ARBA" id="ARBA00022475"/>
    </source>
</evidence>
<comment type="subcellular location">
    <subcellularLocation>
        <location evidence="1">Cell membrane</location>
    </subcellularLocation>
</comment>
<keyword evidence="3 7" id="KW-0472">Membrane</keyword>
<dbReference type="CDD" id="cd06225">
    <property type="entry name" value="HAMP"/>
    <property type="match status" value="1"/>
</dbReference>
<evidence type="ECO:0000256" key="1">
    <source>
        <dbReference type="ARBA" id="ARBA00004236"/>
    </source>
</evidence>
<dbReference type="AlphaFoldDB" id="A0A1H9PV85"/>
<evidence type="ECO:0000256" key="7">
    <source>
        <dbReference type="SAM" id="Phobius"/>
    </source>
</evidence>
<name>A0A1H9PV85_9BACI</name>
<dbReference type="EMBL" id="FOGL01000005">
    <property type="protein sequence ID" value="SER52131.1"/>
    <property type="molecule type" value="Genomic_DNA"/>
</dbReference>
<dbReference type="STRING" id="531814.SAMN04487944_105166"/>
<dbReference type="Gene3D" id="1.10.287.950">
    <property type="entry name" value="Methyl-accepting chemotaxis protein"/>
    <property type="match status" value="1"/>
</dbReference>
<dbReference type="SMART" id="SM00283">
    <property type="entry name" value="MA"/>
    <property type="match status" value="1"/>
</dbReference>
<dbReference type="RefSeq" id="WP_342707256.1">
    <property type="nucleotide sequence ID" value="NZ_FOGL01000005.1"/>
</dbReference>
<dbReference type="PROSITE" id="PS50111">
    <property type="entry name" value="CHEMOTAXIS_TRANSDUC_2"/>
    <property type="match status" value="1"/>
</dbReference>
<reference evidence="10 11" key="1">
    <citation type="submission" date="2016-10" db="EMBL/GenBank/DDBJ databases">
        <authorList>
            <person name="de Groot N.N."/>
        </authorList>
    </citation>
    <scope>NUCLEOTIDE SEQUENCE [LARGE SCALE GENOMIC DNA]</scope>
    <source>
        <strain evidence="10 11">CGMCC 1.7727</strain>
    </source>
</reference>
<feature type="domain" description="Methyl-accepting transducer" evidence="8">
    <location>
        <begin position="280"/>
        <end position="530"/>
    </location>
</feature>
<evidence type="ECO:0000256" key="3">
    <source>
        <dbReference type="ARBA" id="ARBA00023136"/>
    </source>
</evidence>
<feature type="domain" description="HAMP" evidence="9">
    <location>
        <begin position="208"/>
        <end position="261"/>
    </location>
</feature>
<dbReference type="GO" id="GO:0007165">
    <property type="term" value="P:signal transduction"/>
    <property type="evidence" value="ECO:0007669"/>
    <property type="project" value="UniProtKB-KW"/>
</dbReference>
<dbReference type="InterPro" id="IPR004089">
    <property type="entry name" value="MCPsignal_dom"/>
</dbReference>
<dbReference type="SMART" id="SM00304">
    <property type="entry name" value="HAMP"/>
    <property type="match status" value="1"/>
</dbReference>
<dbReference type="InterPro" id="IPR003660">
    <property type="entry name" value="HAMP_dom"/>
</dbReference>
<dbReference type="SUPFAM" id="SSF58104">
    <property type="entry name" value="Methyl-accepting chemotaxis protein (MCP) signaling domain"/>
    <property type="match status" value="1"/>
</dbReference>
<gene>
    <name evidence="10" type="ORF">SAMN04487944_105166</name>
</gene>
<dbReference type="PRINTS" id="PR00260">
    <property type="entry name" value="CHEMTRNSDUCR"/>
</dbReference>
<dbReference type="GO" id="GO:0004888">
    <property type="term" value="F:transmembrane signaling receptor activity"/>
    <property type="evidence" value="ECO:0007669"/>
    <property type="project" value="InterPro"/>
</dbReference>
<evidence type="ECO:0000256" key="6">
    <source>
        <dbReference type="PROSITE-ProRule" id="PRU00284"/>
    </source>
</evidence>
<dbReference type="PANTHER" id="PTHR32089">
    <property type="entry name" value="METHYL-ACCEPTING CHEMOTAXIS PROTEIN MCPB"/>
    <property type="match status" value="1"/>
</dbReference>
<protein>
    <submittedName>
        <fullName evidence="10">Methyl-accepting chemotaxis protein</fullName>
    </submittedName>
</protein>
<evidence type="ECO:0000256" key="4">
    <source>
        <dbReference type="ARBA" id="ARBA00023224"/>
    </source>
</evidence>
<keyword evidence="4 6" id="KW-0807">Transducer</keyword>
<dbReference type="PANTHER" id="PTHR32089:SF112">
    <property type="entry name" value="LYSOZYME-LIKE PROTEIN-RELATED"/>
    <property type="match status" value="1"/>
</dbReference>
<accession>A0A1H9PV85</accession>
<sequence>MKKLLNNLKIGTKYGVMLGVVLLLFIVSTIIVALFLRDIESQIDALDRRGERAVSVTEMGSLIRAKSIRIYSYMDTPTKEIEAEFNERKELFDELKNVLEARMDTEQEKALFSEISRLDEEVNRSFNEIVGYMNQGEAGVASRVAIDANRAQMQAVDQLEELKLLVNEQREIAISNAKSSQFTAMLALFAATIVSIIVSVILLVLITKIISGNLKRVVEVSNKIAGGDLRGDNLTYTGKDEIGQLSLAMNTMSDNLRKIILQVSTVSDTVSAQSEELNQSSNEVRTGTEQIATTMQELASGSETQANHASDVSAKMGNFSKKVNEANQNGNKIESVSSTVLSMTEEGRGMMGTSVEQMGRVHSIVKDAVEKVRGLDGQTQEISKLVSVIKDIAEQTNLLALNAAIESARAGEHGKGFAVVADEVRKLAEQVATSVTDITTIVSNIQKESSDVTHSLEDGYNEVEQGSTQIEQTGETFSKINIAVNDMVASIQTVTNNLADITKSSEEINIAVEEIASISEESAAGVEQTSASAQQASSSMEEISSNSNELAKLAEELNGLIRQFKI</sequence>
<feature type="transmembrane region" description="Helical" evidence="7">
    <location>
        <begin position="182"/>
        <end position="206"/>
    </location>
</feature>
<dbReference type="Pfam" id="PF00015">
    <property type="entry name" value="MCPsignal"/>
    <property type="match status" value="1"/>
</dbReference>
<organism evidence="10 11">
    <name type="scientific">Gracilibacillus ureilyticus</name>
    <dbReference type="NCBI Taxonomy" id="531814"/>
    <lineage>
        <taxon>Bacteria</taxon>
        <taxon>Bacillati</taxon>
        <taxon>Bacillota</taxon>
        <taxon>Bacilli</taxon>
        <taxon>Bacillales</taxon>
        <taxon>Bacillaceae</taxon>
        <taxon>Gracilibacillus</taxon>
    </lineage>
</organism>
<dbReference type="PROSITE" id="PS50885">
    <property type="entry name" value="HAMP"/>
    <property type="match status" value="1"/>
</dbReference>
<dbReference type="InterPro" id="IPR004090">
    <property type="entry name" value="Chemotax_Me-accpt_rcpt"/>
</dbReference>
<keyword evidence="7" id="KW-0812">Transmembrane</keyword>
<keyword evidence="2" id="KW-1003">Cell membrane</keyword>
<dbReference type="Pfam" id="PF00672">
    <property type="entry name" value="HAMP"/>
    <property type="match status" value="1"/>
</dbReference>
<dbReference type="CDD" id="cd11386">
    <property type="entry name" value="MCP_signal"/>
    <property type="match status" value="1"/>
</dbReference>
<dbReference type="GO" id="GO:0006935">
    <property type="term" value="P:chemotaxis"/>
    <property type="evidence" value="ECO:0007669"/>
    <property type="project" value="InterPro"/>
</dbReference>